<dbReference type="InterPro" id="IPR052619">
    <property type="entry name" value="Phage_lysozyme-like"/>
</dbReference>
<dbReference type="EMBL" id="CACRXK020008156">
    <property type="protein sequence ID" value="CAB4014117.1"/>
    <property type="molecule type" value="Genomic_DNA"/>
</dbReference>
<evidence type="ECO:0000313" key="2">
    <source>
        <dbReference type="Proteomes" id="UP001152795"/>
    </source>
</evidence>
<dbReference type="InterPro" id="IPR023346">
    <property type="entry name" value="Lysozyme-like_dom_sf"/>
</dbReference>
<dbReference type="GO" id="GO:0003796">
    <property type="term" value="F:lysozyme activity"/>
    <property type="evidence" value="ECO:0007669"/>
    <property type="project" value="InterPro"/>
</dbReference>
<dbReference type="GO" id="GO:0016998">
    <property type="term" value="P:cell wall macromolecule catabolic process"/>
    <property type="evidence" value="ECO:0007669"/>
    <property type="project" value="InterPro"/>
</dbReference>
<gene>
    <name evidence="1" type="ORF">PACLA_8A069427</name>
</gene>
<proteinExistence type="predicted"/>
<accession>A0A6S7IA24</accession>
<dbReference type="Gene3D" id="1.10.530.40">
    <property type="match status" value="1"/>
</dbReference>
<dbReference type="InterPro" id="IPR023347">
    <property type="entry name" value="Lysozyme_dom_sf"/>
</dbReference>
<dbReference type="Pfam" id="PF00959">
    <property type="entry name" value="Phage_lysozyme"/>
    <property type="match status" value="1"/>
</dbReference>
<sequence>MAMGEIIAGFEGMRTSVYTDTRGLKTIGVGFNMEQANARQIFQRNVPDASFDDVLSGKASLTKAQANKLFQETLKDKVQETKRLFPNYDKYPHEVKTALVNGVFRGEYTSSQKTVKYINNGEWDKVAEEYLDRADYCASKPGRDGGIKKRMDYNADIFRGYAERLKK</sequence>
<dbReference type="InterPro" id="IPR002196">
    <property type="entry name" value="Glyco_hydro_24"/>
</dbReference>
<dbReference type="SUPFAM" id="SSF53955">
    <property type="entry name" value="Lysozyme-like"/>
    <property type="match status" value="1"/>
</dbReference>
<dbReference type="OrthoDB" id="6070259at2759"/>
<comment type="caution">
    <text evidence="1">The sequence shown here is derived from an EMBL/GenBank/DDBJ whole genome shotgun (WGS) entry which is preliminary data.</text>
</comment>
<reference evidence="1" key="1">
    <citation type="submission" date="2020-04" db="EMBL/GenBank/DDBJ databases">
        <authorList>
            <person name="Alioto T."/>
            <person name="Alioto T."/>
            <person name="Gomez Garrido J."/>
        </authorList>
    </citation>
    <scope>NUCLEOTIDE SEQUENCE</scope>
    <source>
        <strain evidence="1">A484AB</strain>
    </source>
</reference>
<dbReference type="PANTHER" id="PTHR37406">
    <property type="entry name" value="T4-TYPE LYSOZYME 1-RELATED"/>
    <property type="match status" value="1"/>
</dbReference>
<dbReference type="Proteomes" id="UP001152795">
    <property type="component" value="Unassembled WGS sequence"/>
</dbReference>
<name>A0A6S7IA24_PARCT</name>
<evidence type="ECO:0000313" key="1">
    <source>
        <dbReference type="EMBL" id="CAB4014117.1"/>
    </source>
</evidence>
<keyword evidence="2" id="KW-1185">Reference proteome</keyword>
<dbReference type="AlphaFoldDB" id="A0A6S7IA24"/>
<dbReference type="PANTHER" id="PTHR37406:SF1">
    <property type="entry name" value="T4-TYPE LYSOZYME 1-RELATED"/>
    <property type="match status" value="1"/>
</dbReference>
<organism evidence="1 2">
    <name type="scientific">Paramuricea clavata</name>
    <name type="common">Red gorgonian</name>
    <name type="synonym">Violescent sea-whip</name>
    <dbReference type="NCBI Taxonomy" id="317549"/>
    <lineage>
        <taxon>Eukaryota</taxon>
        <taxon>Metazoa</taxon>
        <taxon>Cnidaria</taxon>
        <taxon>Anthozoa</taxon>
        <taxon>Octocorallia</taxon>
        <taxon>Malacalcyonacea</taxon>
        <taxon>Plexauridae</taxon>
        <taxon>Paramuricea</taxon>
    </lineage>
</organism>
<protein>
    <submittedName>
        <fullName evidence="1">Phage baseplate hub subunit (T4-like gp5) Phage tail lysozyme (T4-like gp5)</fullName>
    </submittedName>
</protein>
<dbReference type="GO" id="GO:0009253">
    <property type="term" value="P:peptidoglycan catabolic process"/>
    <property type="evidence" value="ECO:0007669"/>
    <property type="project" value="InterPro"/>
</dbReference>